<evidence type="ECO:0000256" key="2">
    <source>
        <dbReference type="ARBA" id="ARBA00022723"/>
    </source>
</evidence>
<comment type="caution">
    <text evidence="8">The sequence shown here is derived from an EMBL/GenBank/DDBJ whole genome shotgun (WGS) entry which is preliminary data.</text>
</comment>
<dbReference type="SUPFAM" id="SSF57716">
    <property type="entry name" value="Glucocorticoid receptor-like (DNA-binding domain)"/>
    <property type="match status" value="2"/>
</dbReference>
<feature type="compositionally biased region" description="Acidic residues" evidence="6">
    <location>
        <begin position="244"/>
        <end position="253"/>
    </location>
</feature>
<evidence type="ECO:0000256" key="4">
    <source>
        <dbReference type="ARBA" id="ARBA00022833"/>
    </source>
</evidence>
<dbReference type="Proteomes" id="UP000309038">
    <property type="component" value="Unassembled WGS sequence"/>
</dbReference>
<feature type="domain" description="PARP-type" evidence="7">
    <location>
        <begin position="13"/>
        <end position="97"/>
    </location>
</feature>
<evidence type="ECO:0000256" key="5">
    <source>
        <dbReference type="ARBA" id="ARBA00023242"/>
    </source>
</evidence>
<dbReference type="SMART" id="SM01336">
    <property type="entry name" value="zf-PARP"/>
    <property type="match status" value="2"/>
</dbReference>
<evidence type="ECO:0000313" key="9">
    <source>
        <dbReference type="Proteomes" id="UP000309038"/>
    </source>
</evidence>
<feature type="compositionally biased region" description="Basic and acidic residues" evidence="6">
    <location>
        <begin position="93"/>
        <end position="112"/>
    </location>
</feature>
<reference evidence="8 9" key="1">
    <citation type="submission" date="2019-02" db="EMBL/GenBank/DDBJ databases">
        <title>Genome sequencing of the rare red list fungi Phlebia centrifuga.</title>
        <authorList>
            <person name="Buettner E."/>
            <person name="Kellner H."/>
        </authorList>
    </citation>
    <scope>NUCLEOTIDE SEQUENCE [LARGE SCALE GENOMIC DNA]</scope>
    <source>
        <strain evidence="8 9">DSM 108282</strain>
    </source>
</reference>
<dbReference type="EMBL" id="SGPJ01000349">
    <property type="protein sequence ID" value="THG95181.1"/>
    <property type="molecule type" value="Genomic_DNA"/>
</dbReference>
<gene>
    <name evidence="8" type="ORF">EW026_g6422</name>
</gene>
<keyword evidence="4" id="KW-0862">Zinc</keyword>
<evidence type="ECO:0000256" key="1">
    <source>
        <dbReference type="ARBA" id="ARBA00004123"/>
    </source>
</evidence>
<feature type="compositionally biased region" description="Basic residues" evidence="6">
    <location>
        <begin position="331"/>
        <end position="344"/>
    </location>
</feature>
<evidence type="ECO:0000259" key="7">
    <source>
        <dbReference type="PROSITE" id="PS50064"/>
    </source>
</evidence>
<dbReference type="Pfam" id="PF00645">
    <property type="entry name" value="zf-PARP"/>
    <property type="match status" value="1"/>
</dbReference>
<feature type="region of interest" description="Disordered" evidence="6">
    <location>
        <begin position="177"/>
        <end position="354"/>
    </location>
</feature>
<dbReference type="InterPro" id="IPR001510">
    <property type="entry name" value="Znf_PARP"/>
</dbReference>
<keyword evidence="2" id="KW-0479">Metal-binding</keyword>
<keyword evidence="9" id="KW-1185">Reference proteome</keyword>
<feature type="region of interest" description="Disordered" evidence="6">
    <location>
        <begin position="93"/>
        <end position="142"/>
    </location>
</feature>
<feature type="compositionally biased region" description="Basic and acidic residues" evidence="6">
    <location>
        <begin position="177"/>
        <end position="196"/>
    </location>
</feature>
<accession>A0A4S4KB20</accession>
<keyword evidence="5" id="KW-0539">Nucleus</keyword>
<dbReference type="GO" id="GO:0003677">
    <property type="term" value="F:DNA binding"/>
    <property type="evidence" value="ECO:0007669"/>
    <property type="project" value="InterPro"/>
</dbReference>
<feature type="compositionally biased region" description="Basic and acidic residues" evidence="6">
    <location>
        <begin position="203"/>
        <end position="215"/>
    </location>
</feature>
<dbReference type="GO" id="GO:0008270">
    <property type="term" value="F:zinc ion binding"/>
    <property type="evidence" value="ECO:0007669"/>
    <property type="project" value="UniProtKB-KW"/>
</dbReference>
<sequence>MSDNEEGGKKSGYRLEYASSARAKCKGTVIGKGELRMGSLVDFRGNSSFAWRHWGCVTAKIISNMKKSFEAADELDGFEDLNEDDQGKIRKAWEVGHVADEDIPETARKPAGEEDADEDEEKPKKKAAGKAAKKDTSDEPGVFKFEYAAAGRAKCKGCGEGIGKDFFRIGHEIEFRGKSSFDLKDAEKEKVQRGWEEGEIPEDDKGPGEAVETGKKKAAPRKKKDDDGEPPKKRARKVVKKNETEDEDEEEEEEKPKRKRAAPKKAAEKKAPAKKRATKKKEEDDESGEDFGAELDAVSGDEEGEEEQEDSDSKKRKRVPAKAKASSSKPASKRATKPASRAKKQVAAEESDDE</sequence>
<dbReference type="GO" id="GO:0005634">
    <property type="term" value="C:nucleus"/>
    <property type="evidence" value="ECO:0007669"/>
    <property type="project" value="UniProtKB-SubCell"/>
</dbReference>
<evidence type="ECO:0000256" key="6">
    <source>
        <dbReference type="SAM" id="MobiDB-lite"/>
    </source>
</evidence>
<protein>
    <recommendedName>
        <fullName evidence="7">PARP-type domain-containing protein</fullName>
    </recommendedName>
</protein>
<comment type="subcellular location">
    <subcellularLocation>
        <location evidence="1">Nucleus</location>
    </subcellularLocation>
</comment>
<dbReference type="AlphaFoldDB" id="A0A4S4KB20"/>
<proteinExistence type="predicted"/>
<feature type="compositionally biased region" description="Acidic residues" evidence="6">
    <location>
        <begin position="283"/>
        <end position="310"/>
    </location>
</feature>
<dbReference type="Gene3D" id="3.30.1740.10">
    <property type="entry name" value="Zinc finger, PARP-type"/>
    <property type="match status" value="2"/>
</dbReference>
<feature type="domain" description="PARP-type" evidence="7">
    <location>
        <begin position="143"/>
        <end position="170"/>
    </location>
</feature>
<evidence type="ECO:0000256" key="3">
    <source>
        <dbReference type="ARBA" id="ARBA00022771"/>
    </source>
</evidence>
<evidence type="ECO:0000313" key="8">
    <source>
        <dbReference type="EMBL" id="THG95181.1"/>
    </source>
</evidence>
<organism evidence="8 9">
    <name type="scientific">Hermanssonia centrifuga</name>
    <dbReference type="NCBI Taxonomy" id="98765"/>
    <lineage>
        <taxon>Eukaryota</taxon>
        <taxon>Fungi</taxon>
        <taxon>Dikarya</taxon>
        <taxon>Basidiomycota</taxon>
        <taxon>Agaricomycotina</taxon>
        <taxon>Agaricomycetes</taxon>
        <taxon>Polyporales</taxon>
        <taxon>Meruliaceae</taxon>
        <taxon>Hermanssonia</taxon>
    </lineage>
</organism>
<feature type="compositionally biased region" description="Basic and acidic residues" evidence="6">
    <location>
        <begin position="223"/>
        <end position="232"/>
    </location>
</feature>
<dbReference type="PROSITE" id="PS50064">
    <property type="entry name" value="ZF_PARP_2"/>
    <property type="match status" value="2"/>
</dbReference>
<name>A0A4S4KB20_9APHY</name>
<keyword evidence="3" id="KW-0863">Zinc-finger</keyword>
<dbReference type="InterPro" id="IPR036957">
    <property type="entry name" value="Znf_PARP_sf"/>
</dbReference>